<accession>A0A9P5CTA1</accession>
<evidence type="ECO:0000313" key="6">
    <source>
        <dbReference type="EMBL" id="KAF3770118.1"/>
    </source>
</evidence>
<gene>
    <name evidence="6" type="ORF">M406DRAFT_325586</name>
</gene>
<dbReference type="RefSeq" id="XP_040781079.1">
    <property type="nucleotide sequence ID" value="XM_040920002.1"/>
</dbReference>
<dbReference type="PANTHER" id="PTHR44051">
    <property type="entry name" value="GLUTATHIONE S-TRANSFERASE-RELATED"/>
    <property type="match status" value="1"/>
</dbReference>
<evidence type="ECO:0000256" key="1">
    <source>
        <dbReference type="ARBA" id="ARBA00007409"/>
    </source>
</evidence>
<comment type="similarity">
    <text evidence="1 2">Belongs to the GST superfamily.</text>
</comment>
<dbReference type="Proteomes" id="UP000803844">
    <property type="component" value="Unassembled WGS sequence"/>
</dbReference>
<evidence type="ECO:0000313" key="7">
    <source>
        <dbReference type="Proteomes" id="UP000803844"/>
    </source>
</evidence>
<reference evidence="6" key="1">
    <citation type="journal article" date="2020" name="Phytopathology">
        <title>Genome sequence of the chestnut blight fungus Cryphonectria parasitica EP155: A fundamental resource for an archetypical invasive plant pathogen.</title>
        <authorList>
            <person name="Crouch J.A."/>
            <person name="Dawe A."/>
            <person name="Aerts A."/>
            <person name="Barry K."/>
            <person name="Churchill A.C.L."/>
            <person name="Grimwood J."/>
            <person name="Hillman B."/>
            <person name="Milgroom M.G."/>
            <person name="Pangilinan J."/>
            <person name="Smith M."/>
            <person name="Salamov A."/>
            <person name="Schmutz J."/>
            <person name="Yadav J."/>
            <person name="Grigoriev I.V."/>
            <person name="Nuss D."/>
        </authorList>
    </citation>
    <scope>NUCLEOTIDE SEQUENCE</scope>
    <source>
        <strain evidence="6">EP155</strain>
    </source>
</reference>
<feature type="compositionally biased region" description="Basic and acidic residues" evidence="3">
    <location>
        <begin position="234"/>
        <end position="244"/>
    </location>
</feature>
<dbReference type="InterPro" id="IPR004046">
    <property type="entry name" value="GST_C"/>
</dbReference>
<protein>
    <submittedName>
        <fullName evidence="6">Glutathione S-transferase</fullName>
    </submittedName>
</protein>
<evidence type="ECO:0000259" key="5">
    <source>
        <dbReference type="PROSITE" id="PS50405"/>
    </source>
</evidence>
<dbReference type="InterPro" id="IPR040079">
    <property type="entry name" value="Glutathione_S-Trfase"/>
</dbReference>
<dbReference type="EMBL" id="MU032344">
    <property type="protein sequence ID" value="KAF3770118.1"/>
    <property type="molecule type" value="Genomic_DNA"/>
</dbReference>
<evidence type="ECO:0000259" key="4">
    <source>
        <dbReference type="PROSITE" id="PS50404"/>
    </source>
</evidence>
<feature type="domain" description="GST N-terminal" evidence="4">
    <location>
        <begin position="2"/>
        <end position="87"/>
    </location>
</feature>
<dbReference type="InterPro" id="IPR036249">
    <property type="entry name" value="Thioredoxin-like_sf"/>
</dbReference>
<dbReference type="PROSITE" id="PS50404">
    <property type="entry name" value="GST_NTER"/>
    <property type="match status" value="1"/>
</dbReference>
<organism evidence="6 7">
    <name type="scientific">Cryphonectria parasitica (strain ATCC 38755 / EP155)</name>
    <dbReference type="NCBI Taxonomy" id="660469"/>
    <lineage>
        <taxon>Eukaryota</taxon>
        <taxon>Fungi</taxon>
        <taxon>Dikarya</taxon>
        <taxon>Ascomycota</taxon>
        <taxon>Pezizomycotina</taxon>
        <taxon>Sordariomycetes</taxon>
        <taxon>Sordariomycetidae</taxon>
        <taxon>Diaporthales</taxon>
        <taxon>Cryphonectriaceae</taxon>
        <taxon>Cryphonectria-Endothia species complex</taxon>
        <taxon>Cryphonectria</taxon>
    </lineage>
</organism>
<comment type="caution">
    <text evidence="6">The sequence shown here is derived from an EMBL/GenBank/DDBJ whole genome shotgun (WGS) entry which is preliminary data.</text>
</comment>
<dbReference type="SFLD" id="SFLDS00019">
    <property type="entry name" value="Glutathione_Transferase_(cytos"/>
    <property type="match status" value="1"/>
</dbReference>
<dbReference type="AlphaFoldDB" id="A0A9P5CTA1"/>
<dbReference type="SUPFAM" id="SSF47616">
    <property type="entry name" value="GST C-terminal domain-like"/>
    <property type="match status" value="1"/>
</dbReference>
<evidence type="ECO:0000256" key="3">
    <source>
        <dbReference type="SAM" id="MobiDB-lite"/>
    </source>
</evidence>
<name>A0A9P5CTA1_CRYP1</name>
<dbReference type="Pfam" id="PF02798">
    <property type="entry name" value="GST_N"/>
    <property type="match status" value="1"/>
</dbReference>
<evidence type="ECO:0000256" key="2">
    <source>
        <dbReference type="RuleBase" id="RU003494"/>
    </source>
</evidence>
<dbReference type="PANTHER" id="PTHR44051:SF6">
    <property type="entry name" value="GLUTATHIONE S-TRANSFERASE II"/>
    <property type="match status" value="1"/>
</dbReference>
<proteinExistence type="inferred from homology"/>
<dbReference type="Gene3D" id="1.20.1050.10">
    <property type="match status" value="1"/>
</dbReference>
<keyword evidence="7" id="KW-1185">Reference proteome</keyword>
<dbReference type="SFLD" id="SFLDG00358">
    <property type="entry name" value="Main_(cytGST)"/>
    <property type="match status" value="1"/>
</dbReference>
<dbReference type="InterPro" id="IPR004045">
    <property type="entry name" value="Glutathione_S-Trfase_N"/>
</dbReference>
<sequence length="262" mass="30271">MAPKIKLYTAGTPNGQKISIALEELGLEYEVHKIDITKNIQKEPWFVKINPNGRIPAIVDESSSPPQRVFEGGAILQYLTARYDQDHKLSFAHDTAEYWESISWLTWMQSGIGPMQGQANHFYRYAPERIDYAVARYQTETKRLYQVLEDRLSQEAGEKEGKDGGGGREVWLVGGKYTIADLACFSWVEWHRWAGVEIDSFPHVQKWKDEIEKRPATEKGLNVPDKFELREAMKTKEGEEEYAKHHSNWVMQGQKSEQDKHK</sequence>
<dbReference type="OrthoDB" id="422574at2759"/>
<dbReference type="Gene3D" id="3.40.30.10">
    <property type="entry name" value="Glutaredoxin"/>
    <property type="match status" value="1"/>
</dbReference>
<feature type="region of interest" description="Disordered" evidence="3">
    <location>
        <begin position="234"/>
        <end position="262"/>
    </location>
</feature>
<dbReference type="SFLD" id="SFLDG01151">
    <property type="entry name" value="Main.2:_Nu-like"/>
    <property type="match status" value="1"/>
</dbReference>
<dbReference type="GeneID" id="63837131"/>
<dbReference type="SUPFAM" id="SSF52833">
    <property type="entry name" value="Thioredoxin-like"/>
    <property type="match status" value="1"/>
</dbReference>
<dbReference type="CDD" id="cd03048">
    <property type="entry name" value="GST_N_Ure2p_like"/>
    <property type="match status" value="1"/>
</dbReference>
<dbReference type="InterPro" id="IPR010987">
    <property type="entry name" value="Glutathione-S-Trfase_C-like"/>
</dbReference>
<dbReference type="PROSITE" id="PS50405">
    <property type="entry name" value="GST_CTER"/>
    <property type="match status" value="1"/>
</dbReference>
<dbReference type="Pfam" id="PF00043">
    <property type="entry name" value="GST_C"/>
    <property type="match status" value="1"/>
</dbReference>
<feature type="domain" description="GST C-terminal" evidence="5">
    <location>
        <begin position="94"/>
        <end position="235"/>
    </location>
</feature>
<dbReference type="InterPro" id="IPR036282">
    <property type="entry name" value="Glutathione-S-Trfase_C_sf"/>
</dbReference>